<feature type="domain" description="FMN hydroxy acid dehydrogenase" evidence="5">
    <location>
        <begin position="56"/>
        <end position="305"/>
    </location>
</feature>
<organism evidence="6 7">
    <name type="scientific">Gracilibacillus salitolerans</name>
    <dbReference type="NCBI Taxonomy" id="2663022"/>
    <lineage>
        <taxon>Bacteria</taxon>
        <taxon>Bacillati</taxon>
        <taxon>Bacillota</taxon>
        <taxon>Bacilli</taxon>
        <taxon>Bacillales</taxon>
        <taxon>Bacillaceae</taxon>
        <taxon>Gracilibacillus</taxon>
    </lineage>
</organism>
<keyword evidence="3" id="KW-0288">FMN</keyword>
<protein>
    <recommendedName>
        <fullName evidence="5">FMN hydroxy acid dehydrogenase domain-containing protein</fullName>
    </recommendedName>
</protein>
<sequence>MVKTKLKRSFVEELEEVAEKQLSKEAKLYLDQVTSQKATSTSFILNSTSPSKLKISPLLLGAVGAQTYFHEDGELATAQAAGKQGVPFIVSSHSSYSLEEISDAVPDSELWFQAHIFQDLELTKHFIQRAELAGYQAIILSVSNDEIYQRADQLEKGTTNFVVDPIFAKKNHHSKRTLSDQVAQEYQKRYVNWDDIQYIKQFTTLPIFVYGDLSLDDVRSTLEQQVDGIILSNINQSNLDLLEQINIITSDRVTVVVETEVKSKDELNHYLQYGADAISIRKSYIYGLSTSGVLGAEETIAQLFE</sequence>
<dbReference type="PROSITE" id="PS51349">
    <property type="entry name" value="FMN_HYDROXY_ACID_DH_2"/>
    <property type="match status" value="1"/>
</dbReference>
<dbReference type="EMBL" id="CP045915">
    <property type="protein sequence ID" value="QGH34138.1"/>
    <property type="molecule type" value="Genomic_DNA"/>
</dbReference>
<dbReference type="AlphaFoldDB" id="A0A5Q2TLI9"/>
<dbReference type="PANTHER" id="PTHR10578:SF107">
    <property type="entry name" value="2-HYDROXYACID OXIDASE 1"/>
    <property type="match status" value="1"/>
</dbReference>
<dbReference type="GO" id="GO:0016491">
    <property type="term" value="F:oxidoreductase activity"/>
    <property type="evidence" value="ECO:0007669"/>
    <property type="project" value="UniProtKB-KW"/>
</dbReference>
<comment type="cofactor">
    <cofactor evidence="1">
        <name>FMN</name>
        <dbReference type="ChEBI" id="CHEBI:58210"/>
    </cofactor>
</comment>
<name>A0A5Q2TLI9_9BACI</name>
<keyword evidence="4" id="KW-0560">Oxidoreductase</keyword>
<dbReference type="InterPro" id="IPR000262">
    <property type="entry name" value="FMN-dep_DH"/>
</dbReference>
<evidence type="ECO:0000256" key="1">
    <source>
        <dbReference type="ARBA" id="ARBA00001917"/>
    </source>
</evidence>
<dbReference type="InterPro" id="IPR037396">
    <property type="entry name" value="FMN_HAD"/>
</dbReference>
<dbReference type="KEGG" id="grc:GI584_08935"/>
<dbReference type="SUPFAM" id="SSF51395">
    <property type="entry name" value="FMN-linked oxidoreductases"/>
    <property type="match status" value="1"/>
</dbReference>
<keyword evidence="2" id="KW-0285">Flavoprotein</keyword>
<dbReference type="Proteomes" id="UP000339690">
    <property type="component" value="Chromosome"/>
</dbReference>
<evidence type="ECO:0000259" key="5">
    <source>
        <dbReference type="PROSITE" id="PS51349"/>
    </source>
</evidence>
<reference evidence="6 7" key="1">
    <citation type="submission" date="2019-11" db="EMBL/GenBank/DDBJ databases">
        <title>Gracilibacillus salitolerans sp. nov., a moderate halophile isolated from a saline soil in northwest China.</title>
        <authorList>
            <person name="Gan L."/>
        </authorList>
    </citation>
    <scope>NUCLEOTIDE SEQUENCE [LARGE SCALE GENOMIC DNA]</scope>
    <source>
        <strain evidence="6 7">SCU50</strain>
    </source>
</reference>
<evidence type="ECO:0000256" key="2">
    <source>
        <dbReference type="ARBA" id="ARBA00022630"/>
    </source>
</evidence>
<evidence type="ECO:0000256" key="4">
    <source>
        <dbReference type="ARBA" id="ARBA00023002"/>
    </source>
</evidence>
<dbReference type="Pfam" id="PF01070">
    <property type="entry name" value="FMN_dh"/>
    <property type="match status" value="1"/>
</dbReference>
<proteinExistence type="predicted"/>
<evidence type="ECO:0000256" key="3">
    <source>
        <dbReference type="ARBA" id="ARBA00022643"/>
    </source>
</evidence>
<dbReference type="Gene3D" id="3.20.20.70">
    <property type="entry name" value="Aldolase class I"/>
    <property type="match status" value="1"/>
</dbReference>
<evidence type="ECO:0000313" key="6">
    <source>
        <dbReference type="EMBL" id="QGH34138.1"/>
    </source>
</evidence>
<dbReference type="PANTHER" id="PTHR10578">
    <property type="entry name" value="S -2-HYDROXY-ACID OXIDASE-RELATED"/>
    <property type="match status" value="1"/>
</dbReference>
<dbReference type="InterPro" id="IPR013785">
    <property type="entry name" value="Aldolase_TIM"/>
</dbReference>
<gene>
    <name evidence="6" type="ORF">GI584_08935</name>
</gene>
<accession>A0A5Q2TLI9</accession>
<dbReference type="RefSeq" id="WP_153791019.1">
    <property type="nucleotide sequence ID" value="NZ_CP045915.1"/>
</dbReference>
<keyword evidence="7" id="KW-1185">Reference proteome</keyword>
<evidence type="ECO:0000313" key="7">
    <source>
        <dbReference type="Proteomes" id="UP000339690"/>
    </source>
</evidence>